<keyword evidence="2" id="KW-1133">Transmembrane helix</keyword>
<sequence length="627" mass="69954">MDGQELGEASIVISDKSSSSLPDVTPASGCSMTPLPNAGSQDIFKDATFHGPPSLGRCSEAVMLEYAFQACDLEGTGKVSASRILEYLQCVTGQSREGEGLCSLYRRLDPDESGVSVDLQTFHAVMGEWIAERRQERANEGTKDGSSCLKKTGLLQSGKASVPGTAQLEGYGGDTQKFSLREAVDLMSKIEDLEYANKKLTAENGKLQRSIEVLEEASARLSEEIIDLKSKLRASQQALQIAKSAASELEELKTVVKSLEEKNGQLQAQSRQLEKERQCLSSQVQNLQEVNEKLLAERVRARHKIDQLASETVDLQHQLGDYENFLIRKDVLLRQSVNQAEELKETLEEYQDMIQELKAEIIQLQKQLSQTYIDILKFPEESLGTSASAQKKASQLCLEIEDVEQGGDMDIELINPLCRTFLWPDRATAPTLQDELLGTWEEISDLNPCKGIEELVVQVRQGTEALLNQVKQLTDTGNVLDWMAEVQSLAHGLEQASETLLQRFDCLSSCKAAWESHLGSLKIQMHTYQQKEQQRLWPDVRSRTDVSPQTLALLPVKNQLVPFSRPPSKPDRQLWLVLVQGAPVLAFLLLLLLLSTLLSGDVDRIWTTTRGVFWPHIQLRYLKPPPV</sequence>
<evidence type="ECO:0000259" key="3">
    <source>
        <dbReference type="Pfam" id="PF14658"/>
    </source>
</evidence>
<keyword evidence="2" id="KW-0812">Transmembrane</keyword>
<dbReference type="KEGG" id="gsh:117367849"/>
<evidence type="ECO:0000313" key="5">
    <source>
        <dbReference type="Proteomes" id="UP000515159"/>
    </source>
</evidence>
<dbReference type="PANTHER" id="PTHR47300:SF1">
    <property type="entry name" value="PROTEIN KASH5"/>
    <property type="match status" value="1"/>
</dbReference>
<protein>
    <submittedName>
        <fullName evidence="6">Protein KASH5</fullName>
    </submittedName>
</protein>
<dbReference type="GO" id="GO:0034397">
    <property type="term" value="P:telomere localization"/>
    <property type="evidence" value="ECO:0007669"/>
    <property type="project" value="InterPro"/>
</dbReference>
<dbReference type="FunCoup" id="A0A6P8SDK9">
    <property type="interactions" value="31"/>
</dbReference>
<dbReference type="InterPro" id="IPR028168">
    <property type="entry name" value="KASH5_CC"/>
</dbReference>
<organism evidence="5 6">
    <name type="scientific">Geotrypetes seraphini</name>
    <name type="common">Gaboon caecilian</name>
    <name type="synonym">Caecilia seraphini</name>
    <dbReference type="NCBI Taxonomy" id="260995"/>
    <lineage>
        <taxon>Eukaryota</taxon>
        <taxon>Metazoa</taxon>
        <taxon>Chordata</taxon>
        <taxon>Craniata</taxon>
        <taxon>Vertebrata</taxon>
        <taxon>Euteleostomi</taxon>
        <taxon>Amphibia</taxon>
        <taxon>Gymnophiona</taxon>
        <taxon>Geotrypetes</taxon>
    </lineage>
</organism>
<reference evidence="6" key="1">
    <citation type="submission" date="2025-08" db="UniProtKB">
        <authorList>
            <consortium name="RefSeq"/>
        </authorList>
    </citation>
    <scope>IDENTIFICATION</scope>
</reference>
<dbReference type="AlphaFoldDB" id="A0A6P8SDK9"/>
<dbReference type="OrthoDB" id="9943648at2759"/>
<evidence type="ECO:0000313" key="6">
    <source>
        <dbReference type="RefSeq" id="XP_033816765.1"/>
    </source>
</evidence>
<evidence type="ECO:0000256" key="2">
    <source>
        <dbReference type="SAM" id="Phobius"/>
    </source>
</evidence>
<dbReference type="InterPro" id="IPR028170">
    <property type="entry name" value="KASH5"/>
</dbReference>
<dbReference type="InParanoid" id="A0A6P8SDK9"/>
<feature type="coiled-coil region" evidence="1">
    <location>
        <begin position="183"/>
        <end position="374"/>
    </location>
</feature>
<dbReference type="GO" id="GO:0007129">
    <property type="term" value="P:homologous chromosome pairing at meiosis"/>
    <property type="evidence" value="ECO:0007669"/>
    <property type="project" value="TreeGrafter"/>
</dbReference>
<evidence type="ECO:0000259" key="4">
    <source>
        <dbReference type="Pfam" id="PF14662"/>
    </source>
</evidence>
<dbReference type="GO" id="GO:0034993">
    <property type="term" value="C:meiotic nuclear membrane microtubule tethering complex"/>
    <property type="evidence" value="ECO:0007669"/>
    <property type="project" value="InterPro"/>
</dbReference>
<accession>A0A6P8SDK9</accession>
<feature type="domain" description="KASH5-like coiled-coil" evidence="4">
    <location>
        <begin position="182"/>
        <end position="371"/>
    </location>
</feature>
<dbReference type="GO" id="GO:0090220">
    <property type="term" value="P:chromosome localization to nuclear envelope involved in homologous chromosome segregation"/>
    <property type="evidence" value="ECO:0007669"/>
    <property type="project" value="TreeGrafter"/>
</dbReference>
<keyword evidence="2" id="KW-0472">Membrane</keyword>
<keyword evidence="1" id="KW-0175">Coiled coil</keyword>
<dbReference type="GO" id="GO:0005640">
    <property type="term" value="C:nuclear outer membrane"/>
    <property type="evidence" value="ECO:0007669"/>
    <property type="project" value="TreeGrafter"/>
</dbReference>
<dbReference type="Pfam" id="PF14658">
    <property type="entry name" value="EF-hand_9"/>
    <property type="match status" value="1"/>
</dbReference>
<feature type="transmembrane region" description="Helical" evidence="2">
    <location>
        <begin position="574"/>
        <end position="594"/>
    </location>
</feature>
<keyword evidence="5" id="KW-1185">Reference proteome</keyword>
<dbReference type="GO" id="GO:0090619">
    <property type="term" value="C:meiotic spindle pole"/>
    <property type="evidence" value="ECO:0007669"/>
    <property type="project" value="TreeGrafter"/>
</dbReference>
<proteinExistence type="predicted"/>
<dbReference type="GO" id="GO:0051653">
    <property type="term" value="P:spindle localization"/>
    <property type="evidence" value="ECO:0007669"/>
    <property type="project" value="TreeGrafter"/>
</dbReference>
<gene>
    <name evidence="6" type="primary">KASH5</name>
</gene>
<dbReference type="GO" id="GO:0000781">
    <property type="term" value="C:chromosome, telomeric region"/>
    <property type="evidence" value="ECO:0007669"/>
    <property type="project" value="TreeGrafter"/>
</dbReference>
<feature type="domain" description="Protein KASH5 EF-hand-like" evidence="3">
    <location>
        <begin position="67"/>
        <end position="130"/>
    </location>
</feature>
<dbReference type="GeneID" id="117367849"/>
<evidence type="ECO:0000256" key="1">
    <source>
        <dbReference type="SAM" id="Coils"/>
    </source>
</evidence>
<dbReference type="InterPro" id="IPR039508">
    <property type="entry name" value="KASH5_EF-hand-like_dom"/>
</dbReference>
<dbReference type="GO" id="GO:0051225">
    <property type="term" value="P:spindle assembly"/>
    <property type="evidence" value="ECO:0007669"/>
    <property type="project" value="TreeGrafter"/>
</dbReference>
<name>A0A6P8SDK9_GEOSA</name>
<dbReference type="GO" id="GO:0000800">
    <property type="term" value="C:lateral element"/>
    <property type="evidence" value="ECO:0007669"/>
    <property type="project" value="TreeGrafter"/>
</dbReference>
<dbReference type="GO" id="GO:0070840">
    <property type="term" value="F:dynein complex binding"/>
    <property type="evidence" value="ECO:0007669"/>
    <property type="project" value="TreeGrafter"/>
</dbReference>
<dbReference type="Pfam" id="PF14662">
    <property type="entry name" value="KASH_CCD"/>
    <property type="match status" value="1"/>
</dbReference>
<dbReference type="GO" id="GO:0007015">
    <property type="term" value="P:actin filament organization"/>
    <property type="evidence" value="ECO:0007669"/>
    <property type="project" value="TreeGrafter"/>
</dbReference>
<dbReference type="Proteomes" id="UP000515159">
    <property type="component" value="Chromosome 10"/>
</dbReference>
<dbReference type="RefSeq" id="XP_033816765.1">
    <property type="nucleotide sequence ID" value="XM_033960874.1"/>
</dbReference>
<dbReference type="PANTHER" id="PTHR47300">
    <property type="entry name" value="PROTEIN KASH5"/>
    <property type="match status" value="1"/>
</dbReference>
<dbReference type="CTD" id="147872"/>